<dbReference type="RefSeq" id="WP_087146830.1">
    <property type="nucleotide sequence ID" value="NZ_FUKJ01000174.1"/>
</dbReference>
<reference evidence="2" key="1">
    <citation type="submission" date="2017-02" db="EMBL/GenBank/DDBJ databases">
        <authorList>
            <person name="Daims H."/>
        </authorList>
    </citation>
    <scope>NUCLEOTIDE SEQUENCE [LARGE SCALE GENOMIC DNA]</scope>
</reference>
<organism evidence="1 2">
    <name type="scientific">Crenothrix polyspora</name>
    <dbReference type="NCBI Taxonomy" id="360316"/>
    <lineage>
        <taxon>Bacteria</taxon>
        <taxon>Pseudomonadati</taxon>
        <taxon>Pseudomonadota</taxon>
        <taxon>Gammaproteobacteria</taxon>
        <taxon>Methylococcales</taxon>
        <taxon>Crenotrichaceae</taxon>
        <taxon>Crenothrix</taxon>
    </lineage>
</organism>
<protein>
    <submittedName>
        <fullName evidence="1">Uncharacterized protein</fullName>
    </submittedName>
</protein>
<gene>
    <name evidence="1" type="ORF">CRENPOLYSF2_2550004</name>
</gene>
<accession>A0A1R4H8D0</accession>
<evidence type="ECO:0000313" key="1">
    <source>
        <dbReference type="EMBL" id="SJM92120.1"/>
    </source>
</evidence>
<sequence length="139" mass="16072">MDADYDIFEIVKITRDFWLIDVESYQRNYCTKHGQPLASGYYVANWPEHIRARRFNEHTAFHGPFKLREEAQAARAKMQKDRKFALAMLSEIGPITAPTSSRIEVKKVASQKLRSAKSIKTEHPACEWKQGIAELQFAD</sequence>
<dbReference type="Proteomes" id="UP000195442">
    <property type="component" value="Unassembled WGS sequence"/>
</dbReference>
<evidence type="ECO:0000313" key="2">
    <source>
        <dbReference type="Proteomes" id="UP000195442"/>
    </source>
</evidence>
<proteinExistence type="predicted"/>
<keyword evidence="2" id="KW-1185">Reference proteome</keyword>
<dbReference type="EMBL" id="FUKJ01000174">
    <property type="protein sequence ID" value="SJM92120.1"/>
    <property type="molecule type" value="Genomic_DNA"/>
</dbReference>
<dbReference type="OrthoDB" id="5570593at2"/>
<name>A0A1R4H8D0_9GAMM</name>
<dbReference type="AlphaFoldDB" id="A0A1R4H8D0"/>